<reference evidence="1" key="1">
    <citation type="submission" date="2023-01" db="EMBL/GenBank/DDBJ databases">
        <title>Human gut microbiome strain richness.</title>
        <authorList>
            <person name="Chen-Liaw A."/>
        </authorList>
    </citation>
    <scope>NUCLEOTIDE SEQUENCE</scope>
    <source>
        <strain evidence="1">1001262st2_G8_1001262B_160229</strain>
    </source>
</reference>
<protein>
    <submittedName>
        <fullName evidence="1">Uncharacterized protein</fullName>
    </submittedName>
</protein>
<name>A0AAJ1HDR1_STRPA</name>
<dbReference type="Proteomes" id="UP001212685">
    <property type="component" value="Unassembled WGS sequence"/>
</dbReference>
<proteinExistence type="predicted"/>
<dbReference type="EMBL" id="JAQMJV010000001">
    <property type="protein sequence ID" value="MDB8619133.1"/>
    <property type="molecule type" value="Genomic_DNA"/>
</dbReference>
<accession>A0AAJ1HDR1</accession>
<organism evidence="1 2">
    <name type="scientific">Streptococcus parasanguinis</name>
    <dbReference type="NCBI Taxonomy" id="1318"/>
    <lineage>
        <taxon>Bacteria</taxon>
        <taxon>Bacillati</taxon>
        <taxon>Bacillota</taxon>
        <taxon>Bacilli</taxon>
        <taxon>Lactobacillales</taxon>
        <taxon>Streptococcaceae</taxon>
        <taxon>Streptococcus</taxon>
    </lineage>
</organism>
<evidence type="ECO:0000313" key="1">
    <source>
        <dbReference type="EMBL" id="MDB8619133.1"/>
    </source>
</evidence>
<dbReference type="AlphaFoldDB" id="A0AAJ1HDR1"/>
<evidence type="ECO:0000313" key="2">
    <source>
        <dbReference type="Proteomes" id="UP001212685"/>
    </source>
</evidence>
<comment type="caution">
    <text evidence="1">The sequence shown here is derived from an EMBL/GenBank/DDBJ whole genome shotgun (WGS) entry which is preliminary data.</text>
</comment>
<dbReference type="RefSeq" id="WP_195327090.1">
    <property type="nucleotide sequence ID" value="NZ_JADNEU010000004.1"/>
</dbReference>
<sequence>MTVYTESRIRKLIKDGKISEQNILKLSNDDKLTPAAKGFLHDRHIQIVYSDLPNKTQTEISKPFHMTVSSLEESAVYPLLFKLTKLYTYFLKCQKELHLSYLDEKVDQLGILLQIVEKLVGCYIEEDISFYNPNFGTNEDLQSIRVIKQLDQGSIRVDFKCESWKLSCYELYLEIVNIRKELLLVSSDNQDIYAEKLIALLKSIEVLVWLILE</sequence>
<gene>
    <name evidence="1" type="ORF">PNV36_01785</name>
</gene>